<dbReference type="SUPFAM" id="SSF51556">
    <property type="entry name" value="Metallo-dependent hydrolases"/>
    <property type="match status" value="1"/>
</dbReference>
<name>C5K5J2_PERM5</name>
<dbReference type="GeneID" id="9053795"/>
<dbReference type="Gene3D" id="3.20.20.140">
    <property type="entry name" value="Metal-dependent hydrolases"/>
    <property type="match status" value="1"/>
</dbReference>
<feature type="non-terminal residue" evidence="1">
    <location>
        <position position="1"/>
    </location>
</feature>
<dbReference type="EMBL" id="GG670634">
    <property type="protein sequence ID" value="EER20254.1"/>
    <property type="molecule type" value="Genomic_DNA"/>
</dbReference>
<dbReference type="RefSeq" id="XP_002788458.1">
    <property type="nucleotide sequence ID" value="XM_002788412.1"/>
</dbReference>
<feature type="non-terminal residue" evidence="1">
    <location>
        <position position="81"/>
    </location>
</feature>
<proteinExistence type="predicted"/>
<evidence type="ECO:0000313" key="1">
    <source>
        <dbReference type="EMBL" id="EER20254.1"/>
    </source>
</evidence>
<protein>
    <submittedName>
        <fullName evidence="1">Uncharacterized protein</fullName>
    </submittedName>
</protein>
<gene>
    <name evidence="1" type="ORF">Pmar_PMAR010015</name>
</gene>
<dbReference type="OrthoDB" id="6079689at2759"/>
<dbReference type="Proteomes" id="UP000007800">
    <property type="component" value="Unassembled WGS sequence"/>
</dbReference>
<dbReference type="InParanoid" id="C5K5J2"/>
<sequence length="81" mass="8782">AYFSISARSPSEKSLVEVTKAIPSDRLLIETDSPDQMPLEINDAQLDAVGEGINDSGLIDVVLERVARALGRDRDEVAKIT</sequence>
<dbReference type="Pfam" id="PF01026">
    <property type="entry name" value="TatD_DNase"/>
    <property type="match status" value="1"/>
</dbReference>
<dbReference type="GO" id="GO:0016788">
    <property type="term" value="F:hydrolase activity, acting on ester bonds"/>
    <property type="evidence" value="ECO:0007669"/>
    <property type="project" value="InterPro"/>
</dbReference>
<dbReference type="InterPro" id="IPR001130">
    <property type="entry name" value="TatD-like"/>
</dbReference>
<organism evidence="2">
    <name type="scientific">Perkinsus marinus (strain ATCC 50983 / TXsc)</name>
    <dbReference type="NCBI Taxonomy" id="423536"/>
    <lineage>
        <taxon>Eukaryota</taxon>
        <taxon>Sar</taxon>
        <taxon>Alveolata</taxon>
        <taxon>Perkinsozoa</taxon>
        <taxon>Perkinsea</taxon>
        <taxon>Perkinsida</taxon>
        <taxon>Perkinsidae</taxon>
        <taxon>Perkinsus</taxon>
    </lineage>
</organism>
<keyword evidence="2" id="KW-1185">Reference proteome</keyword>
<reference evidence="1 2" key="1">
    <citation type="submission" date="2008-07" db="EMBL/GenBank/DDBJ databases">
        <authorList>
            <person name="El-Sayed N."/>
            <person name="Caler E."/>
            <person name="Inman J."/>
            <person name="Amedeo P."/>
            <person name="Hass B."/>
            <person name="Wortman J."/>
        </authorList>
    </citation>
    <scope>NUCLEOTIDE SEQUENCE [LARGE SCALE GENOMIC DNA]</scope>
    <source>
        <strain evidence="2">ATCC 50983 / TXsc</strain>
    </source>
</reference>
<evidence type="ECO:0000313" key="2">
    <source>
        <dbReference type="Proteomes" id="UP000007800"/>
    </source>
</evidence>
<dbReference type="AlphaFoldDB" id="C5K5J2"/>
<accession>C5K5J2</accession>
<dbReference type="InterPro" id="IPR032466">
    <property type="entry name" value="Metal_Hydrolase"/>
</dbReference>